<keyword evidence="13" id="KW-1185">Reference proteome</keyword>
<dbReference type="PROSITE" id="PS51194">
    <property type="entry name" value="HELICASE_CTER"/>
    <property type="match status" value="1"/>
</dbReference>
<keyword evidence="3 12" id="KW-0378">Hydrolase</keyword>
<evidence type="ECO:0000256" key="7">
    <source>
        <dbReference type="ARBA" id="ARBA00023235"/>
    </source>
</evidence>
<evidence type="ECO:0000256" key="2">
    <source>
        <dbReference type="ARBA" id="ARBA00022741"/>
    </source>
</evidence>
<evidence type="ECO:0000256" key="6">
    <source>
        <dbReference type="ARBA" id="ARBA00023125"/>
    </source>
</evidence>
<dbReference type="InterPro" id="IPR001650">
    <property type="entry name" value="Helicase_C-like"/>
</dbReference>
<dbReference type="EMBL" id="CP108036">
    <property type="protein sequence ID" value="WUN78955.1"/>
    <property type="molecule type" value="Genomic_DNA"/>
</dbReference>
<dbReference type="InterPro" id="IPR029057">
    <property type="entry name" value="PRTase-like"/>
</dbReference>
<evidence type="ECO:0000256" key="5">
    <source>
        <dbReference type="ARBA" id="ARBA00022840"/>
    </source>
</evidence>
<evidence type="ECO:0000256" key="1">
    <source>
        <dbReference type="ARBA" id="ARBA00005446"/>
    </source>
</evidence>
<dbReference type="PROSITE" id="PS51192">
    <property type="entry name" value="HELICASE_ATP_BIND_1"/>
    <property type="match status" value="1"/>
</dbReference>
<dbReference type="InterPro" id="IPR004589">
    <property type="entry name" value="DNA_helicase_ATP-dep_RecQ"/>
</dbReference>
<dbReference type="InterPro" id="IPR000836">
    <property type="entry name" value="PRTase_dom"/>
</dbReference>
<gene>
    <name evidence="12" type="ORF">OHA91_10825</name>
</gene>
<feature type="domain" description="Helicase C-terminal" evidence="11">
    <location>
        <begin position="240"/>
        <end position="390"/>
    </location>
</feature>
<dbReference type="InterPro" id="IPR027417">
    <property type="entry name" value="P-loop_NTPase"/>
</dbReference>
<dbReference type="GO" id="GO:0003678">
    <property type="term" value="F:DNA helicase activity"/>
    <property type="evidence" value="ECO:0007669"/>
    <property type="project" value="UniProtKB-EC"/>
</dbReference>
<comment type="catalytic activity">
    <reaction evidence="8">
        <text>Couples ATP hydrolysis with the unwinding of duplex DNA by translocating in the 3'-5' direction.</text>
        <dbReference type="EC" id="5.6.2.4"/>
    </reaction>
</comment>
<proteinExistence type="inferred from homology"/>
<dbReference type="InterPro" id="IPR011545">
    <property type="entry name" value="DEAD/DEAH_box_helicase_dom"/>
</dbReference>
<dbReference type="Pfam" id="PF00270">
    <property type="entry name" value="DEAD"/>
    <property type="match status" value="1"/>
</dbReference>
<dbReference type="Proteomes" id="UP001432312">
    <property type="component" value="Chromosome"/>
</dbReference>
<dbReference type="PROSITE" id="PS00690">
    <property type="entry name" value="DEAH_ATP_HELICASE"/>
    <property type="match status" value="1"/>
</dbReference>
<dbReference type="SUPFAM" id="SSF52540">
    <property type="entry name" value="P-loop containing nucleoside triphosphate hydrolases"/>
    <property type="match status" value="1"/>
</dbReference>
<organism evidence="12 13">
    <name type="scientific">Streptomyces erythrochromogenes</name>
    <dbReference type="NCBI Taxonomy" id="285574"/>
    <lineage>
        <taxon>Bacteria</taxon>
        <taxon>Bacillati</taxon>
        <taxon>Actinomycetota</taxon>
        <taxon>Actinomycetes</taxon>
        <taxon>Kitasatosporales</taxon>
        <taxon>Streptomycetaceae</taxon>
        <taxon>Streptomyces</taxon>
    </lineage>
</organism>
<evidence type="ECO:0000259" key="11">
    <source>
        <dbReference type="PROSITE" id="PS51194"/>
    </source>
</evidence>
<keyword evidence="4 12" id="KW-0347">Helicase</keyword>
<dbReference type="PANTHER" id="PTHR13710:SF105">
    <property type="entry name" value="ATP-DEPENDENT DNA HELICASE Q1"/>
    <property type="match status" value="1"/>
</dbReference>
<keyword evidence="6" id="KW-0238">DNA-binding</keyword>
<evidence type="ECO:0000256" key="8">
    <source>
        <dbReference type="ARBA" id="ARBA00034617"/>
    </source>
</evidence>
<dbReference type="SMART" id="SM00490">
    <property type="entry name" value="HELICc"/>
    <property type="match status" value="1"/>
</dbReference>
<evidence type="ECO:0000256" key="9">
    <source>
        <dbReference type="ARBA" id="ARBA00034808"/>
    </source>
</evidence>
<dbReference type="Pfam" id="PF00271">
    <property type="entry name" value="Helicase_C"/>
    <property type="match status" value="1"/>
</dbReference>
<dbReference type="GeneID" id="95496531"/>
<protein>
    <recommendedName>
        <fullName evidence="9">DNA 3'-5' helicase</fullName>
        <ecNumber evidence="9">5.6.2.4</ecNumber>
    </recommendedName>
</protein>
<dbReference type="GO" id="GO:0016787">
    <property type="term" value="F:hydrolase activity"/>
    <property type="evidence" value="ECO:0007669"/>
    <property type="project" value="UniProtKB-KW"/>
</dbReference>
<dbReference type="CDD" id="cd06223">
    <property type="entry name" value="PRTases_typeI"/>
    <property type="match status" value="1"/>
</dbReference>
<dbReference type="SUPFAM" id="SSF53271">
    <property type="entry name" value="PRTase-like"/>
    <property type="match status" value="1"/>
</dbReference>
<accession>A0ABZ1Q903</accession>
<dbReference type="RefSeq" id="WP_031146468.1">
    <property type="nucleotide sequence ID" value="NZ_CP108036.1"/>
</dbReference>
<comment type="similarity">
    <text evidence="1">Belongs to the helicase family. RecQ subfamily.</text>
</comment>
<dbReference type="EC" id="5.6.2.4" evidence="9"/>
<dbReference type="InterPro" id="IPR014001">
    <property type="entry name" value="Helicase_ATP-bd"/>
</dbReference>
<sequence length="719" mass="76853">MNADLRSSADSVLARLVGDPTGTARLREDQWLAIEALVAHKRRALVVQRTGWGKSAVYFVATSLLRAAGAGPTVIVSPLLALMRNQVEAAARAGIRARTINSANPEEWEGIQAEVAAGEVDVLLVSPERLNNPDFRDQVLPKLSAATGLLVVDEAHCISDWGHDFRPDYRRLRTMLADLPPGVPVLATTATANARVTADVAEQLGTGAGTDALVLRGPLDRESLSLAVLTLPDAAHRLAWLADHLGELPGSGIIYTLTVAAAEEVTTYLRHRGHTVSSYTGKTENADRQQAEDDLQANRVKALVATSALGMGFDKPDLGFVVHLGSPSSPIAYYQQVGRAGRGVEHAEVLLLPGREDEAIWQYFASVAFPPEEQVRRTLDVLAQAGRPMSLPALEPLVDLRRTRLETMLKVLDVDGAVHRVKGGWTSTGEPWAYDAERYAWVARQRAAEQQAMRDYAAATGCRMEFLRRQLDDEEAAPCGRCDNCAGARFAAEVSTTALDTARGELGRPGVELEPRKMWPTGLAAVGVDLKGRIPAGEQASTGRALGRLSDIGWGNRLRPMLAPQAPDQPVPDDVTQAVIAVLADWARGPGGWASGASDAPERPVGVVALPSRSRPQLVGSLAARIAEVGRMPLLGTISYTDQVPEFGLASSNSAQRVRGLHQALAVPQELAAALAQTPGPVLLVDDRAESGWTLAVAARLLRRAGAKEVFPLVLALQG</sequence>
<keyword evidence="7" id="KW-0413">Isomerase</keyword>
<reference evidence="12" key="1">
    <citation type="submission" date="2022-10" db="EMBL/GenBank/DDBJ databases">
        <title>The complete genomes of actinobacterial strains from the NBC collection.</title>
        <authorList>
            <person name="Joergensen T.S."/>
            <person name="Alvarez Arevalo M."/>
            <person name="Sterndorff E.B."/>
            <person name="Faurdal D."/>
            <person name="Vuksanovic O."/>
            <person name="Mourched A.-S."/>
            <person name="Charusanti P."/>
            <person name="Shaw S."/>
            <person name="Blin K."/>
            <person name="Weber T."/>
        </authorList>
    </citation>
    <scope>NUCLEOTIDE SEQUENCE</scope>
    <source>
        <strain evidence="12">NBC_00303</strain>
    </source>
</reference>
<keyword evidence="2" id="KW-0547">Nucleotide-binding</keyword>
<dbReference type="SMART" id="SM00487">
    <property type="entry name" value="DEXDc"/>
    <property type="match status" value="1"/>
</dbReference>
<dbReference type="InterPro" id="IPR002464">
    <property type="entry name" value="DNA/RNA_helicase_DEAH_CS"/>
</dbReference>
<evidence type="ECO:0000313" key="13">
    <source>
        <dbReference type="Proteomes" id="UP001432312"/>
    </source>
</evidence>
<dbReference type="Gene3D" id="3.40.50.300">
    <property type="entry name" value="P-loop containing nucleotide triphosphate hydrolases"/>
    <property type="match status" value="2"/>
</dbReference>
<evidence type="ECO:0000256" key="4">
    <source>
        <dbReference type="ARBA" id="ARBA00022806"/>
    </source>
</evidence>
<keyword evidence="5" id="KW-0067">ATP-binding</keyword>
<feature type="domain" description="Helicase ATP-binding" evidence="10">
    <location>
        <begin position="35"/>
        <end position="210"/>
    </location>
</feature>
<evidence type="ECO:0000313" key="12">
    <source>
        <dbReference type="EMBL" id="WUN78955.1"/>
    </source>
</evidence>
<dbReference type="PANTHER" id="PTHR13710">
    <property type="entry name" value="DNA HELICASE RECQ FAMILY MEMBER"/>
    <property type="match status" value="1"/>
</dbReference>
<evidence type="ECO:0000256" key="3">
    <source>
        <dbReference type="ARBA" id="ARBA00022801"/>
    </source>
</evidence>
<name>A0ABZ1Q903_9ACTN</name>
<evidence type="ECO:0000259" key="10">
    <source>
        <dbReference type="PROSITE" id="PS51192"/>
    </source>
</evidence>
<dbReference type="NCBIfam" id="TIGR00614">
    <property type="entry name" value="recQ_fam"/>
    <property type="match status" value="1"/>
</dbReference>